<reference evidence="2" key="1">
    <citation type="submission" date="2021-01" db="EMBL/GenBank/DDBJ databases">
        <title>Phytophthora aleatoria, a newly-described species from Pinus radiata is distinct from Phytophthora cactorum isolates based on comparative genomics.</title>
        <authorList>
            <person name="Mcdougal R."/>
            <person name="Panda P."/>
            <person name="Williams N."/>
            <person name="Studholme D.J."/>
        </authorList>
    </citation>
    <scope>NUCLEOTIDE SEQUENCE</scope>
    <source>
        <strain evidence="2">NZFS 4037</strain>
    </source>
</reference>
<feature type="region of interest" description="Disordered" evidence="1">
    <location>
        <begin position="1"/>
        <end position="21"/>
    </location>
</feature>
<dbReference type="EMBL" id="JAENGY010002460">
    <property type="protein sequence ID" value="KAG6944147.1"/>
    <property type="molecule type" value="Genomic_DNA"/>
</dbReference>
<evidence type="ECO:0000313" key="2">
    <source>
        <dbReference type="EMBL" id="KAG6944147.1"/>
    </source>
</evidence>
<proteinExistence type="predicted"/>
<protein>
    <recommendedName>
        <fullName evidence="4">Bzip transcription factor</fullName>
    </recommendedName>
</protein>
<evidence type="ECO:0000313" key="3">
    <source>
        <dbReference type="Proteomes" id="UP000709295"/>
    </source>
</evidence>
<comment type="caution">
    <text evidence="2">The sequence shown here is derived from an EMBL/GenBank/DDBJ whole genome shotgun (WGS) entry which is preliminary data.</text>
</comment>
<evidence type="ECO:0008006" key="4">
    <source>
        <dbReference type="Google" id="ProtNLM"/>
    </source>
</evidence>
<dbReference type="AlphaFoldDB" id="A0A8J5LYN8"/>
<dbReference type="Proteomes" id="UP000709295">
    <property type="component" value="Unassembled WGS sequence"/>
</dbReference>
<keyword evidence="3" id="KW-1185">Reference proteome</keyword>
<gene>
    <name evidence="2" type="ORF">JG688_00017241</name>
</gene>
<accession>A0A8J5LYN8</accession>
<sequence>MRKGTKTPHRPDNSSGSRVSYYGKQRDSLLRLEQDVNRLHRELQHLKDIRQQVTSFGRNSPTMVAKMFTLLDTNFRSLWRMKSAAQHLRHTMPPQNLLALQSFAGNAGFGDLYGMTALTKQLRCYWYYFADPTIQLQRVDSETPGFVTATAKISIAVSDFTLQVLFSHLQKAKRTLEGDDAHRPSRDQLLGQRFHCECVITFFLDEETSRVAYVSTSVDLAGPLLHAIV</sequence>
<evidence type="ECO:0000256" key="1">
    <source>
        <dbReference type="SAM" id="MobiDB-lite"/>
    </source>
</evidence>
<name>A0A8J5LYN8_9STRA</name>
<organism evidence="2 3">
    <name type="scientific">Phytophthora aleatoria</name>
    <dbReference type="NCBI Taxonomy" id="2496075"/>
    <lineage>
        <taxon>Eukaryota</taxon>
        <taxon>Sar</taxon>
        <taxon>Stramenopiles</taxon>
        <taxon>Oomycota</taxon>
        <taxon>Peronosporomycetes</taxon>
        <taxon>Peronosporales</taxon>
        <taxon>Peronosporaceae</taxon>
        <taxon>Phytophthora</taxon>
    </lineage>
</organism>